<dbReference type="SUPFAM" id="SSF46785">
    <property type="entry name" value="Winged helix' DNA-binding domain"/>
    <property type="match status" value="1"/>
</dbReference>
<name>A0ABR9CJX0_9HYPH</name>
<dbReference type="PANTHER" id="PTHR30537">
    <property type="entry name" value="HTH-TYPE TRANSCRIPTIONAL REGULATOR"/>
    <property type="match status" value="1"/>
</dbReference>
<dbReference type="InterPro" id="IPR036390">
    <property type="entry name" value="WH_DNA-bd_sf"/>
</dbReference>
<dbReference type="PRINTS" id="PR00039">
    <property type="entry name" value="HTHLYSR"/>
</dbReference>
<protein>
    <submittedName>
        <fullName evidence="6">LysR family transcriptional regulator</fullName>
    </submittedName>
</protein>
<dbReference type="InterPro" id="IPR005119">
    <property type="entry name" value="LysR_subst-bd"/>
</dbReference>
<evidence type="ECO:0000256" key="4">
    <source>
        <dbReference type="ARBA" id="ARBA00023163"/>
    </source>
</evidence>
<dbReference type="Gene3D" id="3.40.190.10">
    <property type="entry name" value="Periplasmic binding protein-like II"/>
    <property type="match status" value="2"/>
</dbReference>
<dbReference type="Gene3D" id="1.10.10.10">
    <property type="entry name" value="Winged helix-like DNA-binding domain superfamily/Winged helix DNA-binding domain"/>
    <property type="match status" value="1"/>
</dbReference>
<dbReference type="EMBL" id="JACYXI010000002">
    <property type="protein sequence ID" value="MBD8890949.1"/>
    <property type="molecule type" value="Genomic_DNA"/>
</dbReference>
<evidence type="ECO:0000256" key="2">
    <source>
        <dbReference type="ARBA" id="ARBA00023015"/>
    </source>
</evidence>
<dbReference type="InterPro" id="IPR000847">
    <property type="entry name" value="LysR_HTH_N"/>
</dbReference>
<evidence type="ECO:0000259" key="5">
    <source>
        <dbReference type="PROSITE" id="PS50931"/>
    </source>
</evidence>
<dbReference type="Pfam" id="PF03466">
    <property type="entry name" value="LysR_substrate"/>
    <property type="match status" value="1"/>
</dbReference>
<keyword evidence="2" id="KW-0805">Transcription regulation</keyword>
<dbReference type="SUPFAM" id="SSF53850">
    <property type="entry name" value="Periplasmic binding protein-like II"/>
    <property type="match status" value="1"/>
</dbReference>
<reference evidence="7" key="1">
    <citation type="submission" date="2020-09" db="EMBL/GenBank/DDBJ databases">
        <title>The genome sequence of strain Labrenzia suaedae 4C16A.</title>
        <authorList>
            <person name="Liu Y."/>
        </authorList>
    </citation>
    <scope>NUCLEOTIDE SEQUENCE [LARGE SCALE GENOMIC DNA]</scope>
    <source>
        <strain evidence="7">4C16A</strain>
    </source>
</reference>
<dbReference type="InterPro" id="IPR036388">
    <property type="entry name" value="WH-like_DNA-bd_sf"/>
</dbReference>
<evidence type="ECO:0000313" key="6">
    <source>
        <dbReference type="EMBL" id="MBD8890949.1"/>
    </source>
</evidence>
<evidence type="ECO:0000256" key="1">
    <source>
        <dbReference type="ARBA" id="ARBA00009437"/>
    </source>
</evidence>
<accession>A0ABR9CJX0</accession>
<sequence>MPAKSGDLPSLAILRCFEAAARHQSFTAAAEDLSLTQGAVSRHVRELEDHVGAALFRREGRGVRLTEAGRVLAENLAGDLERLRRTISHAVAAGETRQALSIATLPTFGTRWLVPRLRSLRALSPDVELVLYSRGEPFDLAGSGIDAAIHFGSADWPGAQLTPLCPEGLVAVAAPSLAEEYGLKGPADLLAMPLLHISSRPYLWDQFGQSLTDAARPARRGSSFDQFSLVIAAAIAGLGAAIIPRYLIEAEITSGALIEVAQVPPATGKAYFIATPSGVRNPLAAQFISWIKGQVSTRAKMPERR</sequence>
<keyword evidence="3" id="KW-0238">DNA-binding</keyword>
<comment type="similarity">
    <text evidence="1">Belongs to the LysR transcriptional regulatory family.</text>
</comment>
<gene>
    <name evidence="6" type="ORF">IG616_05290</name>
</gene>
<dbReference type="Proteomes" id="UP000632063">
    <property type="component" value="Unassembled WGS sequence"/>
</dbReference>
<dbReference type="PANTHER" id="PTHR30537:SF74">
    <property type="entry name" value="HTH-TYPE TRANSCRIPTIONAL REGULATOR TRPI"/>
    <property type="match status" value="1"/>
</dbReference>
<proteinExistence type="inferred from homology"/>
<organism evidence="6 7">
    <name type="scientific">Roseibium litorale</name>
    <dbReference type="NCBI Taxonomy" id="2803841"/>
    <lineage>
        <taxon>Bacteria</taxon>
        <taxon>Pseudomonadati</taxon>
        <taxon>Pseudomonadota</taxon>
        <taxon>Alphaproteobacteria</taxon>
        <taxon>Hyphomicrobiales</taxon>
        <taxon>Stappiaceae</taxon>
        <taxon>Roseibium</taxon>
    </lineage>
</organism>
<comment type="caution">
    <text evidence="6">The sequence shown here is derived from an EMBL/GenBank/DDBJ whole genome shotgun (WGS) entry which is preliminary data.</text>
</comment>
<evidence type="ECO:0000256" key="3">
    <source>
        <dbReference type="ARBA" id="ARBA00023125"/>
    </source>
</evidence>
<dbReference type="Pfam" id="PF00126">
    <property type="entry name" value="HTH_1"/>
    <property type="match status" value="1"/>
</dbReference>
<feature type="domain" description="HTH lysR-type" evidence="5">
    <location>
        <begin position="9"/>
        <end position="66"/>
    </location>
</feature>
<dbReference type="InterPro" id="IPR058163">
    <property type="entry name" value="LysR-type_TF_proteobact-type"/>
</dbReference>
<keyword evidence="4" id="KW-0804">Transcription</keyword>
<reference evidence="6 7" key="2">
    <citation type="journal article" date="2021" name="Int. J. Syst. Evol. Microbiol.">
        <title>Roseibium litorale sp. nov., isolated from a tidal flat sediment and proposal for the reclassification of Labrenzia polysiphoniae as Roseibium polysiphoniae comb. nov.</title>
        <authorList>
            <person name="Liu Y."/>
            <person name="Pei T."/>
            <person name="Du J."/>
            <person name="Chao M."/>
            <person name="Deng M.R."/>
            <person name="Zhu H."/>
        </authorList>
    </citation>
    <scope>NUCLEOTIDE SEQUENCE [LARGE SCALE GENOMIC DNA]</scope>
    <source>
        <strain evidence="6 7">4C16A</strain>
    </source>
</reference>
<dbReference type="PROSITE" id="PS50931">
    <property type="entry name" value="HTH_LYSR"/>
    <property type="match status" value="1"/>
</dbReference>
<evidence type="ECO:0000313" key="7">
    <source>
        <dbReference type="Proteomes" id="UP000632063"/>
    </source>
</evidence>
<keyword evidence="7" id="KW-1185">Reference proteome</keyword>